<dbReference type="EMBL" id="MN740664">
    <property type="protein sequence ID" value="QHS79853.1"/>
    <property type="molecule type" value="Genomic_DNA"/>
</dbReference>
<keyword evidence="1" id="KW-0472">Membrane</keyword>
<evidence type="ECO:0000256" key="1">
    <source>
        <dbReference type="SAM" id="Phobius"/>
    </source>
</evidence>
<accession>A0A6C0AK47</accession>
<sequence>MSTDPSSWSDIWTFLFPPDIWTPIGDFMSTSFSLAFVLGAILLLLYMGLLYADTTKEVPGAWNPWVIFWIVVILLLVFLAIAWSLSPLKLFGVEVMTTAPNTCIGTHGSSEGGLCYEDCKPGYHGLGVRCYADTFGIGAGTVLGLEPCPNDDDDGTHWVNVGLTCTRWKSKCVQWGTDLIGHWWTGCLQTVGRLDHGGICPGPQDFGDYDSEIKDYLAAAALGEPTVDPVTHKMETAVEAVAAKHKTCADIQKVGTDKHVDRIDGMCYKKCPADYPEHVPGMPYLCYKGGDLSYDRGGGMVPPLFRFFGKYVYG</sequence>
<feature type="transmembrane region" description="Helical" evidence="1">
    <location>
        <begin position="64"/>
        <end position="85"/>
    </location>
</feature>
<name>A0A6C0AK47_9ZZZZ</name>
<keyword evidence="1" id="KW-1133">Transmembrane helix</keyword>
<evidence type="ECO:0000313" key="2">
    <source>
        <dbReference type="EMBL" id="QHS79853.1"/>
    </source>
</evidence>
<keyword evidence="1" id="KW-0812">Transmembrane</keyword>
<dbReference type="AlphaFoldDB" id="A0A6C0AK47"/>
<reference evidence="2" key="1">
    <citation type="journal article" date="2020" name="Nature">
        <title>Giant virus diversity and host interactions through global metagenomics.</title>
        <authorList>
            <person name="Schulz F."/>
            <person name="Roux S."/>
            <person name="Paez-Espino D."/>
            <person name="Jungbluth S."/>
            <person name="Walsh D.A."/>
            <person name="Denef V.J."/>
            <person name="McMahon K.D."/>
            <person name="Konstantinidis K.T."/>
            <person name="Eloe-Fadrosh E.A."/>
            <person name="Kyrpides N.C."/>
            <person name="Woyke T."/>
        </authorList>
    </citation>
    <scope>NUCLEOTIDE SEQUENCE</scope>
    <source>
        <strain evidence="2">GVMAG-S-1035375-24</strain>
    </source>
</reference>
<organism evidence="2">
    <name type="scientific">viral metagenome</name>
    <dbReference type="NCBI Taxonomy" id="1070528"/>
    <lineage>
        <taxon>unclassified sequences</taxon>
        <taxon>metagenomes</taxon>
        <taxon>organismal metagenomes</taxon>
    </lineage>
</organism>
<protein>
    <submittedName>
        <fullName evidence="2">Uncharacterized protein</fullName>
    </submittedName>
</protein>
<feature type="transmembrane region" description="Helical" evidence="1">
    <location>
        <begin position="32"/>
        <end position="52"/>
    </location>
</feature>
<proteinExistence type="predicted"/>